<evidence type="ECO:0000313" key="2">
    <source>
        <dbReference type="Proteomes" id="UP000318509"/>
    </source>
</evidence>
<dbReference type="Proteomes" id="UP000318509">
    <property type="component" value="Unassembled WGS sequence"/>
</dbReference>
<dbReference type="EMBL" id="VBAK01000094">
    <property type="protein sequence ID" value="TMI91410.1"/>
    <property type="molecule type" value="Genomic_DNA"/>
</dbReference>
<evidence type="ECO:0008006" key="3">
    <source>
        <dbReference type="Google" id="ProtNLM"/>
    </source>
</evidence>
<accession>A0A537K6N8</accession>
<dbReference type="AlphaFoldDB" id="A0A537K6N8"/>
<protein>
    <recommendedName>
        <fullName evidence="3">DUF2971 domain-containing protein</fullName>
    </recommendedName>
</protein>
<organism evidence="1 2">
    <name type="scientific">Candidatus Segetimicrobium genomatis</name>
    <dbReference type="NCBI Taxonomy" id="2569760"/>
    <lineage>
        <taxon>Bacteria</taxon>
        <taxon>Bacillati</taxon>
        <taxon>Candidatus Sysuimicrobiota</taxon>
        <taxon>Candidatus Sysuimicrobiia</taxon>
        <taxon>Candidatus Sysuimicrobiales</taxon>
        <taxon>Candidatus Segetimicrobiaceae</taxon>
        <taxon>Candidatus Segetimicrobium</taxon>
    </lineage>
</organism>
<comment type="caution">
    <text evidence="1">The sequence shown here is derived from an EMBL/GenBank/DDBJ whole genome shotgun (WGS) entry which is preliminary data.</text>
</comment>
<name>A0A537K6N8_9BACT</name>
<proteinExistence type="predicted"/>
<gene>
    <name evidence="1" type="ORF">E6H00_04060</name>
</gene>
<evidence type="ECO:0000313" key="1">
    <source>
        <dbReference type="EMBL" id="TMI91410.1"/>
    </source>
</evidence>
<sequence length="210" mass="23998">MFEGTYPKKAQDAFIRWLRKNDVVRHEDIEAHLKNFRVWSPSARKTMYVSCWRLGNYELEAMWRIYCGTDNGIAIALPYKDMFSAVVTAGPTKADINKAVPMVGQVTCMNFREETYEPGNAFGLAMHKRQEFEYESEVRIVRYIASVGNGDYVDPPADARLSVPIPWPANLTQKIVFSPYARSWYKGIVRETVERLAPALSARVSESSMN</sequence>
<reference evidence="1 2" key="1">
    <citation type="journal article" date="2019" name="Nat. Microbiol.">
        <title>Mediterranean grassland soil C-N compound turnover is dependent on rainfall and depth, and is mediated by genomically divergent microorganisms.</title>
        <authorList>
            <person name="Diamond S."/>
            <person name="Andeer P.F."/>
            <person name="Li Z."/>
            <person name="Crits-Christoph A."/>
            <person name="Burstein D."/>
            <person name="Anantharaman K."/>
            <person name="Lane K.R."/>
            <person name="Thomas B.C."/>
            <person name="Pan C."/>
            <person name="Northen T.R."/>
            <person name="Banfield J.F."/>
        </authorList>
    </citation>
    <scope>NUCLEOTIDE SEQUENCE [LARGE SCALE GENOMIC DNA]</scope>
    <source>
        <strain evidence="1">NP_3</strain>
    </source>
</reference>